<feature type="domain" description="Amidase" evidence="4">
    <location>
        <begin position="81"/>
        <end position="551"/>
    </location>
</feature>
<dbReference type="InterPro" id="IPR036928">
    <property type="entry name" value="AS_sf"/>
</dbReference>
<dbReference type="PANTHER" id="PTHR46072:SF8">
    <property type="entry name" value="AMIDASE DOMAIN-CONTAINING PROTEIN"/>
    <property type="match status" value="1"/>
</dbReference>
<name>A0AA38RXN3_9PEZI</name>
<evidence type="ECO:0000313" key="5">
    <source>
        <dbReference type="EMBL" id="KAJ9160554.1"/>
    </source>
</evidence>
<dbReference type="PIRSF" id="PIRSF001221">
    <property type="entry name" value="Amidase_fungi"/>
    <property type="match status" value="1"/>
</dbReference>
<accession>A0AA38RXN3</accession>
<proteinExistence type="inferred from homology"/>
<keyword evidence="6" id="KW-1185">Reference proteome</keyword>
<feature type="active site" description="Acyl-ester intermediate" evidence="3">
    <location>
        <position position="244"/>
    </location>
</feature>
<dbReference type="Gene3D" id="3.90.1300.10">
    <property type="entry name" value="Amidase signature (AS) domain"/>
    <property type="match status" value="1"/>
</dbReference>
<sequence length="568" mass="62054">MGSTSETWQSKAAAKRAAILASIPEEWRLSPVQLKKADGVRNITGPFIQQFLNEDEVSIITLDSVPIVEAIKSGKLSAVQVARAFCKAAAIAHQINPCVLEFFPDVALARAKELDDYQQRHGRTMGPLHGLPVSLKDQFHVKGVDTTMGYVGWIGGNCGVFDDSQVHKIESQITKEFLSVGAVLYCKTSLPQTVFFGETDNHILGTTYNPSNRNLSCGGSSGGEATLHALRASTLGVGTDIGGSVRIPAGFCGTFSLKPTPERLSYRDCANTAPGQYTCRSTVGVMGTSLDGVDLGFKALLSTKPWTRDPAVVPIPYRQDLYDAYSSRASDDGAKPLKIGIFWNDGNVEPHPPVRRGLKLLADAVKNAGHKLVDWNPPPHKEGCEYHRRMLLADGLHDIHQQLARSGEPLIPGIAQELKQRDPIPLLETHDLTLKLLAYECKYSDYWNSTADEDGQIVDAVIMPIAPHAAVIPGKYYHRADYTRIINALNYCAAVMPVTKADKSVDTVDDSYRPRNALDKDNWDAYDPGIYDGAPVAVQIVARKFEEEKVLAITKAIYAALLKEKDGD</sequence>
<dbReference type="AlphaFoldDB" id="A0AA38RXN3"/>
<feature type="active site" description="Charge relay system" evidence="3">
    <location>
        <position position="220"/>
    </location>
</feature>
<dbReference type="GO" id="GO:0016787">
    <property type="term" value="F:hydrolase activity"/>
    <property type="evidence" value="ECO:0007669"/>
    <property type="project" value="UniProtKB-KW"/>
</dbReference>
<keyword evidence="2" id="KW-0378">Hydrolase</keyword>
<dbReference type="Pfam" id="PF01425">
    <property type="entry name" value="Amidase"/>
    <property type="match status" value="1"/>
</dbReference>
<gene>
    <name evidence="5" type="ORF">NKR19_g3162</name>
</gene>
<dbReference type="SUPFAM" id="SSF75304">
    <property type="entry name" value="Amidase signature (AS) enzymes"/>
    <property type="match status" value="1"/>
</dbReference>
<dbReference type="InterPro" id="IPR023631">
    <property type="entry name" value="Amidase_dom"/>
</dbReference>
<evidence type="ECO:0000256" key="2">
    <source>
        <dbReference type="ARBA" id="ARBA00022801"/>
    </source>
</evidence>
<evidence type="ECO:0000313" key="6">
    <source>
        <dbReference type="Proteomes" id="UP001174691"/>
    </source>
</evidence>
<dbReference type="EMBL" id="JANBVN010000034">
    <property type="protein sequence ID" value="KAJ9160554.1"/>
    <property type="molecule type" value="Genomic_DNA"/>
</dbReference>
<organism evidence="5 6">
    <name type="scientific">Coniochaeta hoffmannii</name>
    <dbReference type="NCBI Taxonomy" id="91930"/>
    <lineage>
        <taxon>Eukaryota</taxon>
        <taxon>Fungi</taxon>
        <taxon>Dikarya</taxon>
        <taxon>Ascomycota</taxon>
        <taxon>Pezizomycotina</taxon>
        <taxon>Sordariomycetes</taxon>
        <taxon>Sordariomycetidae</taxon>
        <taxon>Coniochaetales</taxon>
        <taxon>Coniochaetaceae</taxon>
        <taxon>Coniochaeta</taxon>
    </lineage>
</organism>
<evidence type="ECO:0000256" key="3">
    <source>
        <dbReference type="PIRSR" id="PIRSR001221-1"/>
    </source>
</evidence>
<evidence type="ECO:0000259" key="4">
    <source>
        <dbReference type="Pfam" id="PF01425"/>
    </source>
</evidence>
<dbReference type="PANTHER" id="PTHR46072">
    <property type="entry name" value="AMIDASE-RELATED-RELATED"/>
    <property type="match status" value="1"/>
</dbReference>
<dbReference type="Proteomes" id="UP001174691">
    <property type="component" value="Unassembled WGS sequence"/>
</dbReference>
<reference evidence="5" key="1">
    <citation type="submission" date="2022-07" db="EMBL/GenBank/DDBJ databases">
        <title>Fungi with potential for degradation of polypropylene.</title>
        <authorList>
            <person name="Gostincar C."/>
        </authorList>
    </citation>
    <scope>NUCLEOTIDE SEQUENCE</scope>
    <source>
        <strain evidence="5">EXF-13287</strain>
    </source>
</reference>
<evidence type="ECO:0000256" key="1">
    <source>
        <dbReference type="ARBA" id="ARBA00009199"/>
    </source>
</evidence>
<feature type="active site" description="Charge relay system" evidence="3">
    <location>
        <position position="136"/>
    </location>
</feature>
<comment type="caution">
    <text evidence="5">The sequence shown here is derived from an EMBL/GenBank/DDBJ whole genome shotgun (WGS) entry which is preliminary data.</text>
</comment>
<comment type="similarity">
    <text evidence="1">Belongs to the amidase family.</text>
</comment>
<protein>
    <submittedName>
        <fullName evidence="5">Amidase</fullName>
    </submittedName>
</protein>